<dbReference type="HAMAP" id="MF_01498">
    <property type="entry name" value="RadA_bact"/>
    <property type="match status" value="1"/>
</dbReference>
<dbReference type="Gene3D" id="3.30.230.10">
    <property type="match status" value="1"/>
</dbReference>
<evidence type="ECO:0000313" key="15">
    <source>
        <dbReference type="EMBL" id="KIA76128.1"/>
    </source>
</evidence>
<feature type="domain" description="RecA family profile 1" evidence="14">
    <location>
        <begin position="68"/>
        <end position="217"/>
    </location>
</feature>
<dbReference type="GO" id="GO:0006508">
    <property type="term" value="P:proteolysis"/>
    <property type="evidence" value="ECO:0007669"/>
    <property type="project" value="InterPro"/>
</dbReference>
<dbReference type="GO" id="GO:0000725">
    <property type="term" value="P:recombinational repair"/>
    <property type="evidence" value="ECO:0007669"/>
    <property type="project" value="UniProtKB-UniRule"/>
</dbReference>
<evidence type="ECO:0000256" key="5">
    <source>
        <dbReference type="ARBA" id="ARBA00022801"/>
    </source>
</evidence>
<dbReference type="NCBIfam" id="TIGR00416">
    <property type="entry name" value="sms"/>
    <property type="match status" value="1"/>
</dbReference>
<keyword evidence="3 11" id="KW-0227">DNA damage</keyword>
<dbReference type="AlphaFoldDB" id="A0A0C1E7Q6"/>
<dbReference type="PATRIC" id="fig|83552.4.peg.2774"/>
<dbReference type="GO" id="GO:0004252">
    <property type="term" value="F:serine-type endopeptidase activity"/>
    <property type="evidence" value="ECO:0007669"/>
    <property type="project" value="InterPro"/>
</dbReference>
<dbReference type="InterPro" id="IPR020568">
    <property type="entry name" value="Ribosomal_Su5_D2-typ_SF"/>
</dbReference>
<dbReference type="GO" id="GO:0004176">
    <property type="term" value="F:ATP-dependent peptidase activity"/>
    <property type="evidence" value="ECO:0007669"/>
    <property type="project" value="InterPro"/>
</dbReference>
<evidence type="ECO:0000256" key="7">
    <source>
        <dbReference type="ARBA" id="ARBA00022840"/>
    </source>
</evidence>
<evidence type="ECO:0000259" key="14">
    <source>
        <dbReference type="PROSITE" id="PS50162"/>
    </source>
</evidence>
<comment type="function">
    <text evidence="11">Plays a role in repairing double-strand DNA breaks, probably involving stabilizing or processing branched DNA or blocked replication forks.</text>
</comment>
<dbReference type="GO" id="GO:0140664">
    <property type="term" value="F:ATP-dependent DNA damage sensor activity"/>
    <property type="evidence" value="ECO:0007669"/>
    <property type="project" value="InterPro"/>
</dbReference>
<dbReference type="FunFam" id="3.40.50.300:FF:000050">
    <property type="entry name" value="DNA repair protein RadA"/>
    <property type="match status" value="1"/>
</dbReference>
<dbReference type="Pfam" id="PF05362">
    <property type="entry name" value="Lon_C"/>
    <property type="match status" value="1"/>
</dbReference>
<dbReference type="InterPro" id="IPR027417">
    <property type="entry name" value="P-loop_NTPase"/>
</dbReference>
<keyword evidence="5" id="KW-0378">Hydrolase</keyword>
<feature type="region of interest" description="Lon-protease-like" evidence="11">
    <location>
        <begin position="353"/>
        <end position="458"/>
    </location>
</feature>
<feature type="short sequence motif" description="RadA KNRFG motif" evidence="11">
    <location>
        <begin position="254"/>
        <end position="258"/>
    </location>
</feature>
<dbReference type="PANTHER" id="PTHR32472">
    <property type="entry name" value="DNA REPAIR PROTEIN RADA"/>
    <property type="match status" value="1"/>
</dbReference>
<dbReference type="InterPro" id="IPR014721">
    <property type="entry name" value="Ribsml_uS5_D2-typ_fold_subgr"/>
</dbReference>
<evidence type="ECO:0000256" key="6">
    <source>
        <dbReference type="ARBA" id="ARBA00022833"/>
    </source>
</evidence>
<dbReference type="InterPro" id="IPR003593">
    <property type="entry name" value="AAA+_ATPase"/>
</dbReference>
<evidence type="ECO:0000256" key="1">
    <source>
        <dbReference type="ARBA" id="ARBA00022723"/>
    </source>
</evidence>
<comment type="similarity">
    <text evidence="11 13">Belongs to the RecA family. RadA subfamily.</text>
</comment>
<keyword evidence="9 11" id="KW-0238">DNA-binding</keyword>
<dbReference type="Pfam" id="PF18073">
    <property type="entry name" value="Zn_ribbon_LapB"/>
    <property type="match status" value="1"/>
</dbReference>
<dbReference type="InterPro" id="IPR008269">
    <property type="entry name" value="Lon_proteolytic"/>
</dbReference>
<accession>A0A0C1E7Q6</accession>
<keyword evidence="8 11" id="KW-0346">Stress response</keyword>
<keyword evidence="1 11" id="KW-0479">Metal-binding</keyword>
<keyword evidence="4 13" id="KW-0863">Zinc-finger</keyword>
<dbReference type="PANTHER" id="PTHR32472:SF10">
    <property type="entry name" value="DNA REPAIR PROTEIN RADA-LIKE PROTEIN"/>
    <property type="match status" value="1"/>
</dbReference>
<dbReference type="GO" id="GO:0008270">
    <property type="term" value="F:zinc ion binding"/>
    <property type="evidence" value="ECO:0007669"/>
    <property type="project" value="UniProtKB-KW"/>
</dbReference>
<dbReference type="GO" id="GO:0005829">
    <property type="term" value="C:cytosol"/>
    <property type="evidence" value="ECO:0007669"/>
    <property type="project" value="TreeGrafter"/>
</dbReference>
<name>A0A0C1E7Q6_9BACT</name>
<evidence type="ECO:0000256" key="3">
    <source>
        <dbReference type="ARBA" id="ARBA00022763"/>
    </source>
</evidence>
<dbReference type="SMART" id="SM00382">
    <property type="entry name" value="AAA"/>
    <property type="match status" value="1"/>
</dbReference>
<evidence type="ECO:0000256" key="10">
    <source>
        <dbReference type="ARBA" id="ARBA00023204"/>
    </source>
</evidence>
<proteinExistence type="inferred from homology"/>
<keyword evidence="2 11" id="KW-0547">Nucleotide-binding</keyword>
<dbReference type="GO" id="GO:0005524">
    <property type="term" value="F:ATP binding"/>
    <property type="evidence" value="ECO:0007669"/>
    <property type="project" value="UniProtKB-UniRule"/>
</dbReference>
<keyword evidence="10 11" id="KW-0234">DNA repair</keyword>
<evidence type="ECO:0000256" key="9">
    <source>
        <dbReference type="ARBA" id="ARBA00023125"/>
    </source>
</evidence>
<evidence type="ECO:0000313" key="16">
    <source>
        <dbReference type="Proteomes" id="UP000031307"/>
    </source>
</evidence>
<dbReference type="Pfam" id="PF13481">
    <property type="entry name" value="AAA_25"/>
    <property type="match status" value="1"/>
</dbReference>
<dbReference type="Gene3D" id="3.40.50.300">
    <property type="entry name" value="P-loop containing nucleotide triphosphate hydrolases"/>
    <property type="match status" value="1"/>
</dbReference>
<reference evidence="15 16" key="1">
    <citation type="journal article" date="2014" name="Mol. Biol. Evol.">
        <title>Massive expansion of Ubiquitination-related gene families within the Chlamydiae.</title>
        <authorList>
            <person name="Domman D."/>
            <person name="Collingro A."/>
            <person name="Lagkouvardos I."/>
            <person name="Gehre L."/>
            <person name="Weinmaier T."/>
            <person name="Rattei T."/>
            <person name="Subtil A."/>
            <person name="Horn M."/>
        </authorList>
    </citation>
    <scope>NUCLEOTIDE SEQUENCE [LARGE SCALE GENOMIC DNA]</scope>
    <source>
        <strain evidence="15 16">OEW1</strain>
    </source>
</reference>
<dbReference type="Proteomes" id="UP000031307">
    <property type="component" value="Unassembled WGS sequence"/>
</dbReference>
<gene>
    <name evidence="11 15" type="primary">radA</name>
    <name evidence="15" type="ORF">DB43_AT00140</name>
</gene>
<dbReference type="GO" id="GO:0003684">
    <property type="term" value="F:damaged DNA binding"/>
    <property type="evidence" value="ECO:0007669"/>
    <property type="project" value="InterPro"/>
</dbReference>
<protein>
    <recommendedName>
        <fullName evidence="11 12">DNA repair protein RadA</fullName>
    </recommendedName>
</protein>
<dbReference type="MEROPS" id="S16.A04"/>
<evidence type="ECO:0000256" key="11">
    <source>
        <dbReference type="HAMAP-Rule" id="MF_01498"/>
    </source>
</evidence>
<evidence type="ECO:0000256" key="4">
    <source>
        <dbReference type="ARBA" id="ARBA00022771"/>
    </source>
</evidence>
<dbReference type="PRINTS" id="PR01874">
    <property type="entry name" value="DNAREPAIRADA"/>
</dbReference>
<comment type="domain">
    <text evidence="11">The middle region has homology to RecA with ATPase motifs including the RadA KNRFG motif, while the C-terminus is homologous to Lon protease.</text>
</comment>
<evidence type="ECO:0000256" key="13">
    <source>
        <dbReference type="RuleBase" id="RU003555"/>
    </source>
</evidence>
<evidence type="ECO:0000256" key="2">
    <source>
        <dbReference type="ARBA" id="ARBA00022741"/>
    </source>
</evidence>
<keyword evidence="6 13" id="KW-0862">Zinc</keyword>
<dbReference type="InterPro" id="IPR004504">
    <property type="entry name" value="DNA_repair_RadA"/>
</dbReference>
<dbReference type="PROSITE" id="PS50162">
    <property type="entry name" value="RECA_2"/>
    <property type="match status" value="1"/>
</dbReference>
<evidence type="ECO:0000256" key="8">
    <source>
        <dbReference type="ARBA" id="ARBA00023016"/>
    </source>
</evidence>
<dbReference type="InterPro" id="IPR020588">
    <property type="entry name" value="RecA_ATP-bd"/>
</dbReference>
<dbReference type="InterPro" id="IPR041166">
    <property type="entry name" value="Rubredoxin_2"/>
</dbReference>
<comment type="caution">
    <text evidence="15">The sequence shown here is derived from an EMBL/GenBank/DDBJ whole genome shotgun (WGS) entry which is preliminary data.</text>
</comment>
<comment type="function">
    <text evidence="13">DNA-dependent ATPase involved in processing of recombination intermediates, plays a role in repairing DNA breaks. Stimulates the branch migration of RecA-mediated strand transfer reactions, allowing the 3' invading strand to extend heteroduplex DNA faster. Binds ssDNA in the presence of ADP but not other nucleotides, has ATPase activity that is stimulated by ssDNA and various branched DNA structures, but inhibited by SSB. Does not have RecA's homology-searching function.</text>
</comment>
<dbReference type="EMBL" id="JSAM01000130">
    <property type="protein sequence ID" value="KIA76128.1"/>
    <property type="molecule type" value="Genomic_DNA"/>
</dbReference>
<dbReference type="SUPFAM" id="SSF54211">
    <property type="entry name" value="Ribosomal protein S5 domain 2-like"/>
    <property type="match status" value="1"/>
</dbReference>
<feature type="binding site" evidence="11">
    <location>
        <begin position="97"/>
        <end position="104"/>
    </location>
    <ligand>
        <name>ATP</name>
        <dbReference type="ChEBI" id="CHEBI:30616"/>
    </ligand>
</feature>
<dbReference type="CDD" id="cd01121">
    <property type="entry name" value="RadA_SMS_N"/>
    <property type="match status" value="1"/>
</dbReference>
<dbReference type="RefSeq" id="WP_408633530.1">
    <property type="nucleotide sequence ID" value="NZ_BAWW01000066.1"/>
</dbReference>
<evidence type="ECO:0000256" key="12">
    <source>
        <dbReference type="NCBIfam" id="TIGR00416"/>
    </source>
</evidence>
<organism evidence="15 16">
    <name type="scientific">Parachlamydia acanthamoebae</name>
    <dbReference type="NCBI Taxonomy" id="83552"/>
    <lineage>
        <taxon>Bacteria</taxon>
        <taxon>Pseudomonadati</taxon>
        <taxon>Chlamydiota</taxon>
        <taxon>Chlamydiia</taxon>
        <taxon>Parachlamydiales</taxon>
        <taxon>Parachlamydiaceae</taxon>
        <taxon>Parachlamydia</taxon>
    </lineage>
</organism>
<sequence>MVAIKQKNVWYCSECGHKQTKWLGQCPQCSRWNTFHEEVEFLGNVRFESAPSISANKPMRIKDVSSVETPRISTHIQECDRLIGGGIVPGSLTLVGGDPGIGKSTLLLQLSNALAMQGLIILYVCGEESVEQTSMRAKRLGIESDNLYLLNETNFSAIKVQIDNIKPDVLIVDSIQIVYKSEISSAPGSVSQVRETTTEFMHLAKGRRIATFLIGHVTKSGEIAGPRVLEHLVDTVLYFEGDKQQNYRMIRVVKNRFGPTDEIAVFQMNSSGLTQVPNPSHIFLEERTKNRVGSVVIPTIEGTRPILIEAQALVTETVFSTPSRRCTGLDQNRLALLLAVLEKRMRYQLYKCDVFVSIAGGIRVTEPGLDLGVLLAVASSMRNRVIDPETVVVGEVGLGGEIRSVPRVDSRIKEALHMGFTRCVIPKRNLKGVSEEIRQKVSLIGVEFVEEAVDALIS</sequence>
<keyword evidence="7 11" id="KW-0067">ATP-binding</keyword>
<dbReference type="SUPFAM" id="SSF52540">
    <property type="entry name" value="P-loop containing nucleoside triphosphate hydrolases"/>
    <property type="match status" value="1"/>
</dbReference>